<dbReference type="SUPFAM" id="SSF56112">
    <property type="entry name" value="Protein kinase-like (PK-like)"/>
    <property type="match status" value="1"/>
</dbReference>
<dbReference type="GO" id="GO:0005524">
    <property type="term" value="F:ATP binding"/>
    <property type="evidence" value="ECO:0007669"/>
    <property type="project" value="InterPro"/>
</dbReference>
<reference evidence="2" key="2">
    <citation type="submission" date="2020-05" db="UniProtKB">
        <authorList>
            <consortium name="EnsemblMetazoa"/>
        </authorList>
    </citation>
    <scope>IDENTIFICATION</scope>
    <source>
        <strain evidence="2">IAEA</strain>
    </source>
</reference>
<dbReference type="InterPro" id="IPR008271">
    <property type="entry name" value="Ser/Thr_kinase_AS"/>
</dbReference>
<dbReference type="Proteomes" id="UP000092460">
    <property type="component" value="Unassembled WGS sequence"/>
</dbReference>
<dbReference type="VEuPathDB" id="VectorBase:GPPI041446"/>
<dbReference type="InterPro" id="IPR011009">
    <property type="entry name" value="Kinase-like_dom_sf"/>
</dbReference>
<keyword evidence="3" id="KW-1185">Reference proteome</keyword>
<dbReference type="EMBL" id="JXJN01021139">
    <property type="status" value="NOT_ANNOTATED_CDS"/>
    <property type="molecule type" value="Genomic_DNA"/>
</dbReference>
<sequence>MGPRYYSMAIACNLLQERSLVESELKLLLLHAAQRLRYKHSNDLVHLDLKSENIFFPKVPAARKTPMLLEHLFRYRFVCVLSTAQKCYAAAQASMGPENEATHSSPATAVCGLSGTFLHGPPHVLRGAWKL</sequence>
<dbReference type="GO" id="GO:0004672">
    <property type="term" value="F:protein kinase activity"/>
    <property type="evidence" value="ECO:0007669"/>
    <property type="project" value="InterPro"/>
</dbReference>
<dbReference type="Gene3D" id="1.10.510.10">
    <property type="entry name" value="Transferase(Phosphotransferase) domain 1"/>
    <property type="match status" value="1"/>
</dbReference>
<evidence type="ECO:0000259" key="1">
    <source>
        <dbReference type="PROSITE" id="PS50011"/>
    </source>
</evidence>
<proteinExistence type="predicted"/>
<evidence type="ECO:0000313" key="3">
    <source>
        <dbReference type="Proteomes" id="UP000092460"/>
    </source>
</evidence>
<dbReference type="InterPro" id="IPR000719">
    <property type="entry name" value="Prot_kinase_dom"/>
</dbReference>
<feature type="domain" description="Protein kinase" evidence="1">
    <location>
        <begin position="1"/>
        <end position="131"/>
    </location>
</feature>
<dbReference type="STRING" id="67801.A0A1B0BV57"/>
<dbReference type="AlphaFoldDB" id="A0A1B0BV57"/>
<dbReference type="EnsemblMetazoa" id="GPPI041446-RA">
    <property type="protein sequence ID" value="GPPI041446-PA"/>
    <property type="gene ID" value="GPPI041446"/>
</dbReference>
<reference evidence="3" key="1">
    <citation type="submission" date="2015-01" db="EMBL/GenBank/DDBJ databases">
        <authorList>
            <person name="Aksoy S."/>
            <person name="Warren W."/>
            <person name="Wilson R.K."/>
        </authorList>
    </citation>
    <scope>NUCLEOTIDE SEQUENCE [LARGE SCALE GENOMIC DNA]</scope>
    <source>
        <strain evidence="3">IAEA</strain>
    </source>
</reference>
<evidence type="ECO:0000313" key="2">
    <source>
        <dbReference type="EnsemblMetazoa" id="GPPI041446-PA"/>
    </source>
</evidence>
<organism evidence="2 3">
    <name type="scientific">Glossina palpalis gambiensis</name>
    <dbReference type="NCBI Taxonomy" id="67801"/>
    <lineage>
        <taxon>Eukaryota</taxon>
        <taxon>Metazoa</taxon>
        <taxon>Ecdysozoa</taxon>
        <taxon>Arthropoda</taxon>
        <taxon>Hexapoda</taxon>
        <taxon>Insecta</taxon>
        <taxon>Pterygota</taxon>
        <taxon>Neoptera</taxon>
        <taxon>Endopterygota</taxon>
        <taxon>Diptera</taxon>
        <taxon>Brachycera</taxon>
        <taxon>Muscomorpha</taxon>
        <taxon>Hippoboscoidea</taxon>
        <taxon>Glossinidae</taxon>
        <taxon>Glossina</taxon>
    </lineage>
</organism>
<dbReference type="PROSITE" id="PS00108">
    <property type="entry name" value="PROTEIN_KINASE_ST"/>
    <property type="match status" value="1"/>
</dbReference>
<dbReference type="PROSITE" id="PS50011">
    <property type="entry name" value="PROTEIN_KINASE_DOM"/>
    <property type="match status" value="1"/>
</dbReference>
<protein>
    <recommendedName>
        <fullName evidence="1">Protein kinase domain-containing protein</fullName>
    </recommendedName>
</protein>
<name>A0A1B0BV57_9MUSC</name>
<accession>A0A1B0BV57</accession>